<feature type="domain" description="Transposase IS204/IS1001/IS1096/IS1165 DDE" evidence="1">
    <location>
        <begin position="3"/>
        <end position="86"/>
    </location>
</feature>
<proteinExistence type="predicted"/>
<protein>
    <submittedName>
        <fullName evidence="2">Transposase</fullName>
    </submittedName>
</protein>
<dbReference type="Pfam" id="PF01610">
    <property type="entry name" value="DDE_Tnp_ISL3"/>
    <property type="match status" value="1"/>
</dbReference>
<reference evidence="2 3" key="1">
    <citation type="submission" date="2020-07" db="EMBL/GenBank/DDBJ databases">
        <title>Spirosoma foliorum sp. nov., isolated from the leaves on the Nejang mountain Korea, Republic of.</title>
        <authorList>
            <person name="Ho H."/>
            <person name="Lee Y.-J."/>
            <person name="Nurcahyanto D.-A."/>
            <person name="Kim S.-G."/>
        </authorList>
    </citation>
    <scope>NUCLEOTIDE SEQUENCE [LARGE SCALE GENOMIC DNA]</scope>
    <source>
        <strain evidence="2 3">PL0136</strain>
    </source>
</reference>
<accession>A0A7G5H2U1</accession>
<evidence type="ECO:0000313" key="2">
    <source>
        <dbReference type="EMBL" id="QMW05433.1"/>
    </source>
</evidence>
<dbReference type="InterPro" id="IPR002560">
    <property type="entry name" value="Transposase_DDE"/>
</dbReference>
<keyword evidence="3" id="KW-1185">Reference proteome</keyword>
<dbReference type="Proteomes" id="UP000515369">
    <property type="component" value="Chromosome"/>
</dbReference>
<organism evidence="2 3">
    <name type="scientific">Spirosoma foliorum</name>
    <dbReference type="NCBI Taxonomy" id="2710596"/>
    <lineage>
        <taxon>Bacteria</taxon>
        <taxon>Pseudomonadati</taxon>
        <taxon>Bacteroidota</taxon>
        <taxon>Cytophagia</taxon>
        <taxon>Cytophagales</taxon>
        <taxon>Cytophagaceae</taxon>
        <taxon>Spirosoma</taxon>
    </lineage>
</organism>
<dbReference type="AlphaFoldDB" id="A0A7G5H2U1"/>
<dbReference type="EMBL" id="CP059732">
    <property type="protein sequence ID" value="QMW05433.1"/>
    <property type="molecule type" value="Genomic_DNA"/>
</dbReference>
<gene>
    <name evidence="2" type="ORF">H3H32_11345</name>
</gene>
<evidence type="ECO:0000259" key="1">
    <source>
        <dbReference type="Pfam" id="PF01610"/>
    </source>
</evidence>
<dbReference type="RefSeq" id="WP_182462811.1">
    <property type="nucleotide sequence ID" value="NZ_CP059732.1"/>
</dbReference>
<dbReference type="InterPro" id="IPR047951">
    <property type="entry name" value="Transpos_ISL3"/>
</dbReference>
<dbReference type="PANTHER" id="PTHR33498">
    <property type="entry name" value="TRANSPOSASE FOR INSERTION SEQUENCE ELEMENT IS1557"/>
    <property type="match status" value="1"/>
</dbReference>
<sequence>MHQLSLCFKQLIQDRQADELASWCADAERIPVLSGFVRGMRQDFAAVKEAFRSEWSNDQTEGQVNRLKTIKRIMYGKAKFNLLRLQVLTRNWTTPLD</sequence>
<dbReference type="PANTHER" id="PTHR33498:SF1">
    <property type="entry name" value="TRANSPOSASE FOR INSERTION SEQUENCE ELEMENT IS1557"/>
    <property type="match status" value="1"/>
</dbReference>
<name>A0A7G5H2U1_9BACT</name>
<dbReference type="KEGG" id="sfol:H3H32_11345"/>
<evidence type="ECO:0000313" key="3">
    <source>
        <dbReference type="Proteomes" id="UP000515369"/>
    </source>
</evidence>